<evidence type="ECO:0000313" key="8">
    <source>
        <dbReference type="Proteomes" id="UP000094801"/>
    </source>
</evidence>
<dbReference type="Gene3D" id="3.40.640.10">
    <property type="entry name" value="Type I PLP-dependent aspartate aminotransferase-like (Major domain)"/>
    <property type="match status" value="1"/>
</dbReference>
<dbReference type="Pfam" id="PF00155">
    <property type="entry name" value="Aminotran_1_2"/>
    <property type="match status" value="1"/>
</dbReference>
<dbReference type="InterPro" id="IPR015421">
    <property type="entry name" value="PyrdxlP-dep_Trfase_major"/>
</dbReference>
<dbReference type="PROSITE" id="PS00105">
    <property type="entry name" value="AA_TRANSFER_CLASS_1"/>
    <property type="match status" value="1"/>
</dbReference>
<dbReference type="EMBL" id="KV453855">
    <property type="protein sequence ID" value="ODV84718.1"/>
    <property type="molecule type" value="Genomic_DNA"/>
</dbReference>
<dbReference type="GO" id="GO:0030170">
    <property type="term" value="F:pyridoxal phosphate binding"/>
    <property type="evidence" value="ECO:0007669"/>
    <property type="project" value="InterPro"/>
</dbReference>
<dbReference type="InterPro" id="IPR051326">
    <property type="entry name" value="Kynurenine-oxoglutarate_AT"/>
</dbReference>
<feature type="domain" description="Aminotransferase class I/classII large" evidence="6">
    <location>
        <begin position="38"/>
        <end position="418"/>
    </location>
</feature>
<proteinExistence type="inferred from homology"/>
<keyword evidence="4" id="KW-0808">Transferase</keyword>
<dbReference type="InterPro" id="IPR015424">
    <property type="entry name" value="PyrdxlP-dep_Trfase"/>
</dbReference>
<keyword evidence="8" id="KW-1185">Reference proteome</keyword>
<name>A0A1E4SZ01_9ASCO</name>
<gene>
    <name evidence="7" type="ORF">CANARDRAFT_28865</name>
</gene>
<evidence type="ECO:0000256" key="5">
    <source>
        <dbReference type="ARBA" id="ARBA00022898"/>
    </source>
</evidence>
<accession>A0A1E4SZ01</accession>
<keyword evidence="5" id="KW-0663">Pyridoxal phosphate</keyword>
<dbReference type="Proteomes" id="UP000094801">
    <property type="component" value="Unassembled WGS sequence"/>
</dbReference>
<evidence type="ECO:0000256" key="3">
    <source>
        <dbReference type="ARBA" id="ARBA00022576"/>
    </source>
</evidence>
<reference evidence="8" key="1">
    <citation type="submission" date="2016-04" db="EMBL/GenBank/DDBJ databases">
        <title>Comparative genomics of biotechnologically important yeasts.</title>
        <authorList>
            <consortium name="DOE Joint Genome Institute"/>
            <person name="Riley R."/>
            <person name="Haridas S."/>
            <person name="Wolfe K.H."/>
            <person name="Lopes M.R."/>
            <person name="Hittinger C.T."/>
            <person name="Goker M."/>
            <person name="Salamov A."/>
            <person name="Wisecaver J."/>
            <person name="Long T.M."/>
            <person name="Aerts A.L."/>
            <person name="Barry K."/>
            <person name="Choi C."/>
            <person name="Clum A."/>
            <person name="Coughlan A.Y."/>
            <person name="Deshpande S."/>
            <person name="Douglass A.P."/>
            <person name="Hanson S.J."/>
            <person name="Klenk H.-P."/>
            <person name="Labutti K."/>
            <person name="Lapidus A."/>
            <person name="Lindquist E."/>
            <person name="Lipzen A."/>
            <person name="Meier-Kolthoff J.P."/>
            <person name="Ohm R.A."/>
            <person name="Otillar R.P."/>
            <person name="Pangilinan J."/>
            <person name="Peng Y."/>
            <person name="Rokas A."/>
            <person name="Rosa C.A."/>
            <person name="Scheuner C."/>
            <person name="Sibirny A.A."/>
            <person name="Slot J.C."/>
            <person name="Stielow J.B."/>
            <person name="Sun H."/>
            <person name="Kurtzman C.P."/>
            <person name="Blackwell M."/>
            <person name="Grigoriev I.V."/>
            <person name="Jeffries T.W."/>
        </authorList>
    </citation>
    <scope>NUCLEOTIDE SEQUENCE [LARGE SCALE GENOMIC DNA]</scope>
    <source>
        <strain evidence="8">NRRL YB-2248</strain>
    </source>
</reference>
<dbReference type="GO" id="GO:0016212">
    <property type="term" value="F:kynurenine-oxoglutarate transaminase activity"/>
    <property type="evidence" value="ECO:0007669"/>
    <property type="project" value="TreeGrafter"/>
</dbReference>
<organism evidence="7 8">
    <name type="scientific">[Candida] arabinofermentans NRRL YB-2248</name>
    <dbReference type="NCBI Taxonomy" id="983967"/>
    <lineage>
        <taxon>Eukaryota</taxon>
        <taxon>Fungi</taxon>
        <taxon>Dikarya</taxon>
        <taxon>Ascomycota</taxon>
        <taxon>Saccharomycotina</taxon>
        <taxon>Pichiomycetes</taxon>
        <taxon>Pichiales</taxon>
        <taxon>Pichiaceae</taxon>
        <taxon>Ogataea</taxon>
        <taxon>Ogataea/Candida clade</taxon>
    </lineage>
</organism>
<evidence type="ECO:0000256" key="4">
    <source>
        <dbReference type="ARBA" id="ARBA00022679"/>
    </source>
</evidence>
<dbReference type="AlphaFoldDB" id="A0A1E4SZ01"/>
<comment type="similarity">
    <text evidence="2">Belongs to the class-I pyridoxal-phosphate-dependent aminotransferase family.</text>
</comment>
<evidence type="ECO:0000259" key="6">
    <source>
        <dbReference type="Pfam" id="PF00155"/>
    </source>
</evidence>
<dbReference type="InterPro" id="IPR004839">
    <property type="entry name" value="Aminotransferase_I/II_large"/>
</dbReference>
<evidence type="ECO:0000256" key="1">
    <source>
        <dbReference type="ARBA" id="ARBA00001933"/>
    </source>
</evidence>
<dbReference type="STRING" id="983967.A0A1E4SZ01"/>
<comment type="cofactor">
    <cofactor evidence="1">
        <name>pyridoxal 5'-phosphate</name>
        <dbReference type="ChEBI" id="CHEBI:597326"/>
    </cofactor>
</comment>
<dbReference type="OrthoDB" id="2414662at2759"/>
<dbReference type="Gene3D" id="3.90.1150.10">
    <property type="entry name" value="Aspartate Aminotransferase, domain 1"/>
    <property type="match status" value="1"/>
</dbReference>
<dbReference type="PANTHER" id="PTHR43807">
    <property type="entry name" value="FI04487P"/>
    <property type="match status" value="1"/>
</dbReference>
<dbReference type="PANTHER" id="PTHR43807:SF20">
    <property type="entry name" value="FI04487P"/>
    <property type="match status" value="1"/>
</dbReference>
<protein>
    <recommendedName>
        <fullName evidence="6">Aminotransferase class I/classII large domain-containing protein</fullName>
    </recommendedName>
</protein>
<sequence length="426" mass="47844">MSPNGLPSHNPYFQLAGKDIWSLINDTAAAAEKESGEKVVNLGQGFFSYSPPKFAIDAAKAALDVPSNNQYAHTKGKPSLVQALVDTYSPIYGKQLTKDEILVTTGANEGMLSVFTGFIEKGDEVIVFEPFFDQYISNIELPGGKVVYVQLHPPADFSERNVSGDEWTINFDELEKAISPKTKMIVLNSPHNPIGKVFNKEELTKIGELAVKHNFLIISDEVYENLYYKDFTRIALINDEIAKRTFTVGSAGKTFAATGWRIGWVIGNKDLIPYVSLAHTRICFSTPAVMQEATAQALNQATTNGYYEQTRDEYINKYKIFTAIFDELGLPYTIPDGGYFLLVNFKKVKLPTNLEFPDEIKNKPRDFKLAFWLIKEFGVVSIPPSEFFLPENFEVIQDCLRFAVCKGDDMLEEAVVRLRGLKKYID</sequence>
<dbReference type="SUPFAM" id="SSF53383">
    <property type="entry name" value="PLP-dependent transferases"/>
    <property type="match status" value="1"/>
</dbReference>
<dbReference type="InterPro" id="IPR015422">
    <property type="entry name" value="PyrdxlP-dep_Trfase_small"/>
</dbReference>
<keyword evidence="3" id="KW-0032">Aminotransferase</keyword>
<dbReference type="InterPro" id="IPR004838">
    <property type="entry name" value="NHTrfase_class1_PyrdxlP-BS"/>
</dbReference>
<dbReference type="FunFam" id="3.40.640.10:FF:000024">
    <property type="entry name" value="Kynurenine--oxoglutarate transaminase 3"/>
    <property type="match status" value="1"/>
</dbReference>
<evidence type="ECO:0000313" key="7">
    <source>
        <dbReference type="EMBL" id="ODV84718.1"/>
    </source>
</evidence>
<dbReference type="GO" id="GO:0005739">
    <property type="term" value="C:mitochondrion"/>
    <property type="evidence" value="ECO:0007669"/>
    <property type="project" value="TreeGrafter"/>
</dbReference>
<evidence type="ECO:0000256" key="2">
    <source>
        <dbReference type="ARBA" id="ARBA00007441"/>
    </source>
</evidence>
<dbReference type="CDD" id="cd00609">
    <property type="entry name" value="AAT_like"/>
    <property type="match status" value="1"/>
</dbReference>